<dbReference type="eggNOG" id="ENOG502ZD73">
    <property type="taxonomic scope" value="Bacteria"/>
</dbReference>
<name>D7A6H3_ANCN5</name>
<sequence>MDEPAPPHLYGFPDDWFYYLPTGDGSGYGGIRAFPLPNPSKLPTERLKDYALFQRLLLSLRDFAHARSAITFVREDVDFKATYNLAELRRFQCYETTLIVSYCRPFSESSGGIPRLSYKTLGVKLSPFVRALHENLIDKRNRIFAHSDVSHVEYSMPVVMHSNDQQGQPFTVLFPPRFREGTLLTEAEFEQVSVLVNDVSNAVMHTVQAMHGYFADRLPSTKLDFG</sequence>
<dbReference type="KEGG" id="sno:Snov_2886"/>
<proteinExistence type="predicted"/>
<accession>D7A6H3</accession>
<reference evidence="1 2" key="1">
    <citation type="journal article" date="2012" name="Stand. Genomic Sci.">
        <title>Complete genome sequence of the facultatively chemolithoautotrophic and methylotrophic alpha Proteobacterium Starkeya novella type strain (ATCC 8093(T)).</title>
        <authorList>
            <person name="Kappler U."/>
            <person name="Davenport K."/>
            <person name="Beatson S."/>
            <person name="Lucas S."/>
            <person name="Lapidus A."/>
            <person name="Copeland A."/>
            <person name="Berry K.W."/>
            <person name="Glavina Del Rio T."/>
            <person name="Hammon N."/>
            <person name="Dalin E."/>
            <person name="Tice H."/>
            <person name="Pitluck S."/>
            <person name="Richardson P."/>
            <person name="Bruce D."/>
            <person name="Goodwin L.A."/>
            <person name="Han C."/>
            <person name="Tapia R."/>
            <person name="Detter J.C."/>
            <person name="Chang Y.J."/>
            <person name="Jeffries C.D."/>
            <person name="Land M."/>
            <person name="Hauser L."/>
            <person name="Kyrpides N.C."/>
            <person name="Goker M."/>
            <person name="Ivanova N."/>
            <person name="Klenk H.P."/>
            <person name="Woyke T."/>
        </authorList>
    </citation>
    <scope>NUCLEOTIDE SEQUENCE [LARGE SCALE GENOMIC DNA]</scope>
    <source>
        <strain evidence="2">ATCC 8093 / DSM 506 / JCM 20403 / CCM 1077 / IAM 12100 / NBRC 12443 / NCIMB 10456</strain>
    </source>
</reference>
<protein>
    <recommendedName>
        <fullName evidence="3">HEPN AbiU2-like domain-containing protein</fullName>
    </recommendedName>
</protein>
<dbReference type="Proteomes" id="UP000006633">
    <property type="component" value="Chromosome"/>
</dbReference>
<dbReference type="EMBL" id="CP002026">
    <property type="protein sequence ID" value="ADH90171.1"/>
    <property type="molecule type" value="Genomic_DNA"/>
</dbReference>
<organism evidence="1 2">
    <name type="scientific">Ancylobacter novellus (strain ATCC 8093 / DSM 506 / JCM 20403 / CCM 1077 / IAM 12100 / NBRC 12443 / NCIMB 10456)</name>
    <name type="common">Starkeya novella</name>
    <dbReference type="NCBI Taxonomy" id="639283"/>
    <lineage>
        <taxon>Bacteria</taxon>
        <taxon>Pseudomonadati</taxon>
        <taxon>Pseudomonadota</taxon>
        <taxon>Alphaproteobacteria</taxon>
        <taxon>Hyphomicrobiales</taxon>
        <taxon>Xanthobacteraceae</taxon>
        <taxon>Ancylobacter</taxon>
    </lineage>
</organism>
<keyword evidence="2" id="KW-1185">Reference proteome</keyword>
<gene>
    <name evidence="1" type="ordered locus">Snov_2886</name>
</gene>
<evidence type="ECO:0000313" key="1">
    <source>
        <dbReference type="EMBL" id="ADH90171.1"/>
    </source>
</evidence>
<evidence type="ECO:0008006" key="3">
    <source>
        <dbReference type="Google" id="ProtNLM"/>
    </source>
</evidence>
<evidence type="ECO:0000313" key="2">
    <source>
        <dbReference type="Proteomes" id="UP000006633"/>
    </source>
</evidence>
<dbReference type="AlphaFoldDB" id="D7A6H3"/>
<dbReference type="HOGENOM" id="CLU_1224132_0_0_5"/>